<dbReference type="InterPro" id="IPR001633">
    <property type="entry name" value="EAL_dom"/>
</dbReference>
<feature type="domain" description="EAL" evidence="4">
    <location>
        <begin position="137"/>
        <end position="388"/>
    </location>
</feature>
<comment type="caution">
    <text evidence="5">The sequence shown here is derived from an EMBL/GenBank/DDBJ whole genome shotgun (WGS) entry which is preliminary data.</text>
</comment>
<reference evidence="5" key="1">
    <citation type="submission" date="2017-08" db="EMBL/GenBank/DDBJ databases">
        <authorList>
            <person name="Imhoff J.F."/>
            <person name="Rahn T."/>
            <person name="Kuenzel S."/>
            <person name="Neulinger S.C."/>
        </authorList>
    </citation>
    <scope>NUCLEOTIDE SEQUENCE</scope>
    <source>
        <strain evidence="5">DSM 11080</strain>
    </source>
</reference>
<dbReference type="InterPro" id="IPR050706">
    <property type="entry name" value="Cyclic-di-GMP_PDE-like"/>
</dbReference>
<dbReference type="PANTHER" id="PTHR33121:SF70">
    <property type="entry name" value="SIGNALING PROTEIN YKOW"/>
    <property type="match status" value="1"/>
</dbReference>
<dbReference type="PANTHER" id="PTHR33121">
    <property type="entry name" value="CYCLIC DI-GMP PHOSPHODIESTERASE PDEF"/>
    <property type="match status" value="1"/>
</dbReference>
<protein>
    <recommendedName>
        <fullName evidence="7">EAL domain, c-di-GMP-specific phosphodiesterase class I (Or its enzymatically inactive variant)</fullName>
    </recommendedName>
</protein>
<feature type="domain" description="Response regulatory" evidence="3">
    <location>
        <begin position="2"/>
        <end position="117"/>
    </location>
</feature>
<dbReference type="CDD" id="cd00156">
    <property type="entry name" value="REC"/>
    <property type="match status" value="1"/>
</dbReference>
<dbReference type="Pfam" id="PF00072">
    <property type="entry name" value="Response_reg"/>
    <property type="match status" value="1"/>
</dbReference>
<reference evidence="5" key="2">
    <citation type="journal article" date="2020" name="Microorganisms">
        <title>Osmotic Adaptation and Compatible Solute Biosynthesis of Phototrophic Bacteria as Revealed from Genome Analyses.</title>
        <authorList>
            <person name="Imhoff J.F."/>
            <person name="Rahn T."/>
            <person name="Kunzel S."/>
            <person name="Keller A."/>
            <person name="Neulinger S.C."/>
        </authorList>
    </citation>
    <scope>NUCLEOTIDE SEQUENCE</scope>
    <source>
        <strain evidence="5">DSM 11080</strain>
    </source>
</reference>
<dbReference type="InterPro" id="IPR011006">
    <property type="entry name" value="CheY-like_superfamily"/>
</dbReference>
<feature type="region of interest" description="Disordered" evidence="2">
    <location>
        <begin position="383"/>
        <end position="417"/>
    </location>
</feature>
<gene>
    <name evidence="5" type="ORF">CKO40_05575</name>
</gene>
<evidence type="ECO:0000313" key="6">
    <source>
        <dbReference type="Proteomes" id="UP001296776"/>
    </source>
</evidence>
<keyword evidence="6" id="KW-1185">Reference proteome</keyword>
<dbReference type="PROSITE" id="PS50110">
    <property type="entry name" value="RESPONSE_REGULATORY"/>
    <property type="match status" value="1"/>
</dbReference>
<name>A0AAJ0X9A9_9GAMM</name>
<evidence type="ECO:0000256" key="1">
    <source>
        <dbReference type="PROSITE-ProRule" id="PRU00169"/>
    </source>
</evidence>
<evidence type="ECO:0000259" key="4">
    <source>
        <dbReference type="PROSITE" id="PS50883"/>
    </source>
</evidence>
<evidence type="ECO:0000256" key="2">
    <source>
        <dbReference type="SAM" id="MobiDB-lite"/>
    </source>
</evidence>
<dbReference type="GO" id="GO:0000160">
    <property type="term" value="P:phosphorelay signal transduction system"/>
    <property type="evidence" value="ECO:0007669"/>
    <property type="project" value="InterPro"/>
</dbReference>
<dbReference type="Proteomes" id="UP001296776">
    <property type="component" value="Unassembled WGS sequence"/>
</dbReference>
<feature type="modified residue" description="4-aspartylphosphate" evidence="1">
    <location>
        <position position="51"/>
    </location>
</feature>
<proteinExistence type="predicted"/>
<evidence type="ECO:0000259" key="3">
    <source>
        <dbReference type="PROSITE" id="PS50110"/>
    </source>
</evidence>
<keyword evidence="1" id="KW-0597">Phosphoprotein</keyword>
<dbReference type="Gene3D" id="3.40.50.2300">
    <property type="match status" value="1"/>
</dbReference>
<evidence type="ECO:0000313" key="5">
    <source>
        <dbReference type="EMBL" id="MBK1704028.1"/>
    </source>
</evidence>
<sequence>MLLSCLDDDPRMERTLRRFAGALGHEVRFQTSSDALRADLSHNQPDLIVLDLSLGAETGLDILEWLVEHHPQIPIVFLSGQGDELLDTARRIAQGNGLTVSGTVNKANMVRELPDVLARRSMPEPSKKAPPPPKAEAPLDVDELRAHLAAGRIEPYFQPIVSARTLKPVGAEVLSRLRLPDGTILGAGAFIPLAERSGLIMEVTRVLSERLIQLAPQLRPLGFDFLSVNLSAANVQGEDVAVLIKRLVDAFSGGTRIVIELTETAMLSDLQQMRALTSHLRLGGASLSIDDFGVGYSSIRALAELPYDALKIDLSFVAEMFDSEKAANLVDSMLRMGHSLSLDVVAEGVETEAQRDRLIAMGVDRLQGYLFGRPMPIDQLVCSSDQPDQPAARAGSEPGYLRGARPNPMADSPAGPH</sequence>
<accession>A0AAJ0X9A9</accession>
<dbReference type="EMBL" id="NRSJ01000006">
    <property type="protein sequence ID" value="MBK1704028.1"/>
    <property type="molecule type" value="Genomic_DNA"/>
</dbReference>
<dbReference type="CDD" id="cd01948">
    <property type="entry name" value="EAL"/>
    <property type="match status" value="1"/>
</dbReference>
<dbReference type="SUPFAM" id="SSF52172">
    <property type="entry name" value="CheY-like"/>
    <property type="match status" value="1"/>
</dbReference>
<dbReference type="SMART" id="SM00052">
    <property type="entry name" value="EAL"/>
    <property type="match status" value="1"/>
</dbReference>
<dbReference type="SMART" id="SM00448">
    <property type="entry name" value="REC"/>
    <property type="match status" value="1"/>
</dbReference>
<dbReference type="InterPro" id="IPR001789">
    <property type="entry name" value="Sig_transdc_resp-reg_receiver"/>
</dbReference>
<organism evidence="5 6">
    <name type="scientific">Halochromatium glycolicum</name>
    <dbReference type="NCBI Taxonomy" id="85075"/>
    <lineage>
        <taxon>Bacteria</taxon>
        <taxon>Pseudomonadati</taxon>
        <taxon>Pseudomonadota</taxon>
        <taxon>Gammaproteobacteria</taxon>
        <taxon>Chromatiales</taxon>
        <taxon>Chromatiaceae</taxon>
        <taxon>Halochromatium</taxon>
    </lineage>
</organism>
<dbReference type="AlphaFoldDB" id="A0AAJ0X9A9"/>
<dbReference type="InterPro" id="IPR035919">
    <property type="entry name" value="EAL_sf"/>
</dbReference>
<dbReference type="GO" id="GO:0071111">
    <property type="term" value="F:cyclic-guanylate-specific phosphodiesterase activity"/>
    <property type="evidence" value="ECO:0007669"/>
    <property type="project" value="InterPro"/>
</dbReference>
<dbReference type="PROSITE" id="PS50883">
    <property type="entry name" value="EAL"/>
    <property type="match status" value="1"/>
</dbReference>
<dbReference type="Gene3D" id="3.20.20.450">
    <property type="entry name" value="EAL domain"/>
    <property type="match status" value="1"/>
</dbReference>
<dbReference type="RefSeq" id="WP_200345196.1">
    <property type="nucleotide sequence ID" value="NZ_NRSJ01000006.1"/>
</dbReference>
<evidence type="ECO:0008006" key="7">
    <source>
        <dbReference type="Google" id="ProtNLM"/>
    </source>
</evidence>
<dbReference type="Pfam" id="PF00563">
    <property type="entry name" value="EAL"/>
    <property type="match status" value="1"/>
</dbReference>
<dbReference type="SUPFAM" id="SSF141868">
    <property type="entry name" value="EAL domain-like"/>
    <property type="match status" value="1"/>
</dbReference>